<comment type="subcellular location">
    <subcellularLocation>
        <location evidence="1">Membrane</location>
        <topology evidence="1">Single-pass type I membrane protein</topology>
    </subcellularLocation>
</comment>
<protein>
    <recommendedName>
        <fullName evidence="8">Discoidin domain-containing protein</fullName>
    </recommendedName>
</protein>
<gene>
    <name evidence="9" type="ORF">AAG570_004600</name>
</gene>
<evidence type="ECO:0000256" key="7">
    <source>
        <dbReference type="ARBA" id="ARBA00023180"/>
    </source>
</evidence>
<reference evidence="9 10" key="1">
    <citation type="submission" date="2024-07" db="EMBL/GenBank/DDBJ databases">
        <title>Chromosome-level genome assembly of the water stick insect Ranatra chinensis (Heteroptera: Nepidae).</title>
        <authorList>
            <person name="Liu X."/>
        </authorList>
    </citation>
    <scope>NUCLEOTIDE SEQUENCE [LARGE SCALE GENOMIC DNA]</scope>
    <source>
        <strain evidence="9">Cailab_2021Rc</strain>
        <tissue evidence="9">Muscle</tissue>
    </source>
</reference>
<keyword evidence="2" id="KW-0812">Transmembrane</keyword>
<evidence type="ECO:0000256" key="2">
    <source>
        <dbReference type="ARBA" id="ARBA00022692"/>
    </source>
</evidence>
<dbReference type="InterPro" id="IPR048525">
    <property type="entry name" value="DDR1-2_DS-like"/>
</dbReference>
<evidence type="ECO:0000313" key="9">
    <source>
        <dbReference type="EMBL" id="KAL1117274.1"/>
    </source>
</evidence>
<evidence type="ECO:0000313" key="10">
    <source>
        <dbReference type="Proteomes" id="UP001558652"/>
    </source>
</evidence>
<dbReference type="Pfam" id="PF21114">
    <property type="entry name" value="DDR1-2_DS-like"/>
    <property type="match status" value="1"/>
</dbReference>
<dbReference type="EMBL" id="JBFDAA010000016">
    <property type="protein sequence ID" value="KAL1117274.1"/>
    <property type="molecule type" value="Genomic_DNA"/>
</dbReference>
<keyword evidence="6" id="KW-1015">Disulfide bond</keyword>
<keyword evidence="5" id="KW-0472">Membrane</keyword>
<organism evidence="9 10">
    <name type="scientific">Ranatra chinensis</name>
    <dbReference type="NCBI Taxonomy" id="642074"/>
    <lineage>
        <taxon>Eukaryota</taxon>
        <taxon>Metazoa</taxon>
        <taxon>Ecdysozoa</taxon>
        <taxon>Arthropoda</taxon>
        <taxon>Hexapoda</taxon>
        <taxon>Insecta</taxon>
        <taxon>Pterygota</taxon>
        <taxon>Neoptera</taxon>
        <taxon>Paraneoptera</taxon>
        <taxon>Hemiptera</taxon>
        <taxon>Heteroptera</taxon>
        <taxon>Panheteroptera</taxon>
        <taxon>Nepomorpha</taxon>
        <taxon>Nepidae</taxon>
        <taxon>Ranatrinae</taxon>
        <taxon>Ranatra</taxon>
    </lineage>
</organism>
<evidence type="ECO:0000256" key="4">
    <source>
        <dbReference type="ARBA" id="ARBA00022989"/>
    </source>
</evidence>
<keyword evidence="4" id="KW-1133">Transmembrane helix</keyword>
<dbReference type="Gene3D" id="2.60.120.1190">
    <property type="match status" value="1"/>
</dbReference>
<dbReference type="Proteomes" id="UP001558652">
    <property type="component" value="Unassembled WGS sequence"/>
</dbReference>
<evidence type="ECO:0000256" key="3">
    <source>
        <dbReference type="ARBA" id="ARBA00022729"/>
    </source>
</evidence>
<keyword evidence="3" id="KW-0732">Signal</keyword>
<sequence>MGRPVELVFEFDRLRNFSAMYLHTSNLLSQKVQVFSHAKVYLSVGGKVFNGEPVQYSYMPDLVMEQARNVTVKLHHRVGRFIKLQLYFANAWLLISEVSFDSGANIIIMLHTNWNYTSIYRAAIVGDSAVDSYRIKRKGTVVLFPTLQASSGSTNSETLSFHYKTNS</sequence>
<accession>A0ABD0YJI1</accession>
<dbReference type="AlphaFoldDB" id="A0ABD0YJI1"/>
<evidence type="ECO:0000259" key="8">
    <source>
        <dbReference type="Pfam" id="PF21114"/>
    </source>
</evidence>
<feature type="domain" description="Discoidin" evidence="8">
    <location>
        <begin position="3"/>
        <end position="102"/>
    </location>
</feature>
<proteinExistence type="predicted"/>
<keyword evidence="7" id="KW-0325">Glycoprotein</keyword>
<evidence type="ECO:0000256" key="5">
    <source>
        <dbReference type="ARBA" id="ARBA00023136"/>
    </source>
</evidence>
<name>A0ABD0YJI1_9HEMI</name>
<comment type="caution">
    <text evidence="9">The sequence shown here is derived from an EMBL/GenBank/DDBJ whole genome shotgun (WGS) entry which is preliminary data.</text>
</comment>
<evidence type="ECO:0000256" key="1">
    <source>
        <dbReference type="ARBA" id="ARBA00004479"/>
    </source>
</evidence>
<evidence type="ECO:0000256" key="6">
    <source>
        <dbReference type="ARBA" id="ARBA00023157"/>
    </source>
</evidence>
<keyword evidence="10" id="KW-1185">Reference proteome</keyword>
<dbReference type="GO" id="GO:0016020">
    <property type="term" value="C:membrane"/>
    <property type="evidence" value="ECO:0007669"/>
    <property type="project" value="UniProtKB-SubCell"/>
</dbReference>